<gene>
    <name evidence="1" type="ORF">BJ138DRAFT_1100840</name>
</gene>
<evidence type="ECO:0000313" key="2">
    <source>
        <dbReference type="Proteomes" id="UP000790377"/>
    </source>
</evidence>
<sequence length="390" mass="43709">MPSVTYRRPSMITLYEKLQAQGDNDDDTWFADVNAPLDLNDKPSSTYPTSSWSPPSDISSRSSSSSSLSPSQSSLSPAFNDESESSSDEDSGSESEVDFMSLSPELQYVAYEDIYHPPAFKTEEVVDRSDLLGAPSPDQLFILPIPQIVDERIKCQENPDLQLLDDMFVKSAFYNPNSPTPTQPPTRSRRSTSHNSQRVAQEDSDADAEGESDGDATDDEYMPSPSLQSCKRRRNRSETPSSPVSDHSDPAASCTRKPKRPRQSPLPRNIQLAADTDPSHNSSRSRKANPWACPHCSWVQRNHRTPDLKRHIRTHTRSQRPAQWVCCGVAEEVSNTYKLPEDARPYMFQNHLMIGGCGKEFSRRDALKRHLDNKHITCVGDLSIFAQMES</sequence>
<organism evidence="1 2">
    <name type="scientific">Hygrophoropsis aurantiaca</name>
    <dbReference type="NCBI Taxonomy" id="72124"/>
    <lineage>
        <taxon>Eukaryota</taxon>
        <taxon>Fungi</taxon>
        <taxon>Dikarya</taxon>
        <taxon>Basidiomycota</taxon>
        <taxon>Agaricomycotina</taxon>
        <taxon>Agaricomycetes</taxon>
        <taxon>Agaricomycetidae</taxon>
        <taxon>Boletales</taxon>
        <taxon>Coniophorineae</taxon>
        <taxon>Hygrophoropsidaceae</taxon>
        <taxon>Hygrophoropsis</taxon>
    </lineage>
</organism>
<proteinExistence type="predicted"/>
<dbReference type="EMBL" id="MU267669">
    <property type="protein sequence ID" value="KAH7911731.1"/>
    <property type="molecule type" value="Genomic_DNA"/>
</dbReference>
<keyword evidence="2" id="KW-1185">Reference proteome</keyword>
<name>A0ACB8AF53_9AGAM</name>
<reference evidence="1" key="1">
    <citation type="journal article" date="2021" name="New Phytol.">
        <title>Evolutionary innovations through gain and loss of genes in the ectomycorrhizal Boletales.</title>
        <authorList>
            <person name="Wu G."/>
            <person name="Miyauchi S."/>
            <person name="Morin E."/>
            <person name="Kuo A."/>
            <person name="Drula E."/>
            <person name="Varga T."/>
            <person name="Kohler A."/>
            <person name="Feng B."/>
            <person name="Cao Y."/>
            <person name="Lipzen A."/>
            <person name="Daum C."/>
            <person name="Hundley H."/>
            <person name="Pangilinan J."/>
            <person name="Johnson J."/>
            <person name="Barry K."/>
            <person name="LaButti K."/>
            <person name="Ng V."/>
            <person name="Ahrendt S."/>
            <person name="Min B."/>
            <person name="Choi I.G."/>
            <person name="Park H."/>
            <person name="Plett J.M."/>
            <person name="Magnuson J."/>
            <person name="Spatafora J.W."/>
            <person name="Nagy L.G."/>
            <person name="Henrissat B."/>
            <person name="Grigoriev I.V."/>
            <person name="Yang Z.L."/>
            <person name="Xu J."/>
            <person name="Martin F.M."/>
        </authorList>
    </citation>
    <scope>NUCLEOTIDE SEQUENCE</scope>
    <source>
        <strain evidence="1">ATCC 28755</strain>
    </source>
</reference>
<dbReference type="Proteomes" id="UP000790377">
    <property type="component" value="Unassembled WGS sequence"/>
</dbReference>
<accession>A0ACB8AF53</accession>
<evidence type="ECO:0000313" key="1">
    <source>
        <dbReference type="EMBL" id="KAH7911731.1"/>
    </source>
</evidence>
<protein>
    <submittedName>
        <fullName evidence="1">Uncharacterized protein</fullName>
    </submittedName>
</protein>
<comment type="caution">
    <text evidence="1">The sequence shown here is derived from an EMBL/GenBank/DDBJ whole genome shotgun (WGS) entry which is preliminary data.</text>
</comment>